<evidence type="ECO:0000256" key="6">
    <source>
        <dbReference type="ARBA" id="ARBA00022694"/>
    </source>
</evidence>
<dbReference type="Proteomes" id="UP000182002">
    <property type="component" value="Unassembled WGS sequence"/>
</dbReference>
<keyword evidence="5" id="KW-0808">Transferase</keyword>
<evidence type="ECO:0000256" key="8">
    <source>
        <dbReference type="ARBA" id="ARBA00022741"/>
    </source>
</evidence>
<dbReference type="GO" id="GO:0000049">
    <property type="term" value="F:tRNA binding"/>
    <property type="evidence" value="ECO:0007669"/>
    <property type="project" value="TreeGrafter"/>
</dbReference>
<dbReference type="GO" id="GO:0006450">
    <property type="term" value="P:regulation of translational fidelity"/>
    <property type="evidence" value="ECO:0007669"/>
    <property type="project" value="TreeGrafter"/>
</dbReference>
<evidence type="ECO:0000256" key="9">
    <source>
        <dbReference type="ARBA" id="ARBA00022840"/>
    </source>
</evidence>
<keyword evidence="9" id="KW-0067">ATP-binding</keyword>
<dbReference type="Gene3D" id="3.90.870.10">
    <property type="entry name" value="DHBP synthase"/>
    <property type="match status" value="1"/>
</dbReference>
<keyword evidence="8" id="KW-0547">Nucleotide-binding</keyword>
<dbReference type="PROSITE" id="PS51163">
    <property type="entry name" value="YRDC"/>
    <property type="match status" value="1"/>
</dbReference>
<comment type="subcellular location">
    <subcellularLocation>
        <location evidence="1">Cytoplasm</location>
    </subcellularLocation>
</comment>
<protein>
    <recommendedName>
        <fullName evidence="10">L-threonylcarbamoyladenylate synthase</fullName>
        <ecNumber evidence="3">2.7.7.87</ecNumber>
    </recommendedName>
    <alternativeName>
        <fullName evidence="10">L-threonylcarbamoyladenylate synthase</fullName>
    </alternativeName>
</protein>
<dbReference type="GO" id="GO:0003725">
    <property type="term" value="F:double-stranded RNA binding"/>
    <property type="evidence" value="ECO:0007669"/>
    <property type="project" value="InterPro"/>
</dbReference>
<dbReference type="GO" id="GO:0008033">
    <property type="term" value="P:tRNA processing"/>
    <property type="evidence" value="ECO:0007669"/>
    <property type="project" value="UniProtKB-KW"/>
</dbReference>
<gene>
    <name evidence="13" type="ORF">A3J77_01940</name>
</gene>
<organism evidence="13 14">
    <name type="scientific">Candidatus Wolfebacteria bacterium RBG_13_41_7</name>
    <dbReference type="NCBI Taxonomy" id="1802554"/>
    <lineage>
        <taxon>Bacteria</taxon>
        <taxon>Candidatus Wolfeibacteriota</taxon>
    </lineage>
</organism>
<keyword evidence="4" id="KW-0963">Cytoplasm</keyword>
<evidence type="ECO:0000256" key="10">
    <source>
        <dbReference type="ARBA" id="ARBA00029774"/>
    </source>
</evidence>
<dbReference type="PANTHER" id="PTHR17490:SF16">
    <property type="entry name" value="THREONYLCARBAMOYL-AMP SYNTHASE"/>
    <property type="match status" value="1"/>
</dbReference>
<feature type="domain" description="YrdC-like" evidence="12">
    <location>
        <begin position="4"/>
        <end position="188"/>
    </location>
</feature>
<keyword evidence="6" id="KW-0819">tRNA processing</keyword>
<comment type="catalytic activity">
    <reaction evidence="11">
        <text>L-threonine + hydrogencarbonate + ATP = L-threonylcarbamoyladenylate + diphosphate + H2O</text>
        <dbReference type="Rhea" id="RHEA:36407"/>
        <dbReference type="ChEBI" id="CHEBI:15377"/>
        <dbReference type="ChEBI" id="CHEBI:17544"/>
        <dbReference type="ChEBI" id="CHEBI:30616"/>
        <dbReference type="ChEBI" id="CHEBI:33019"/>
        <dbReference type="ChEBI" id="CHEBI:57926"/>
        <dbReference type="ChEBI" id="CHEBI:73682"/>
        <dbReference type="EC" id="2.7.7.87"/>
    </reaction>
</comment>
<comment type="similarity">
    <text evidence="2">Belongs to the SUA5 family.</text>
</comment>
<evidence type="ECO:0000313" key="14">
    <source>
        <dbReference type="Proteomes" id="UP000182002"/>
    </source>
</evidence>
<accession>A0A1F8DLX2</accession>
<dbReference type="InterPro" id="IPR050156">
    <property type="entry name" value="TC-AMP_synthase_SUA5"/>
</dbReference>
<dbReference type="GO" id="GO:0061710">
    <property type="term" value="F:L-threonylcarbamoyladenylate synthase"/>
    <property type="evidence" value="ECO:0007669"/>
    <property type="project" value="UniProtKB-EC"/>
</dbReference>
<evidence type="ECO:0000259" key="12">
    <source>
        <dbReference type="PROSITE" id="PS51163"/>
    </source>
</evidence>
<evidence type="ECO:0000256" key="11">
    <source>
        <dbReference type="ARBA" id="ARBA00048366"/>
    </source>
</evidence>
<evidence type="ECO:0000256" key="5">
    <source>
        <dbReference type="ARBA" id="ARBA00022679"/>
    </source>
</evidence>
<evidence type="ECO:0000256" key="4">
    <source>
        <dbReference type="ARBA" id="ARBA00022490"/>
    </source>
</evidence>
<dbReference type="SUPFAM" id="SSF55821">
    <property type="entry name" value="YrdC/RibB"/>
    <property type="match status" value="1"/>
</dbReference>
<dbReference type="GO" id="GO:0005524">
    <property type="term" value="F:ATP binding"/>
    <property type="evidence" value="ECO:0007669"/>
    <property type="project" value="UniProtKB-KW"/>
</dbReference>
<evidence type="ECO:0000256" key="1">
    <source>
        <dbReference type="ARBA" id="ARBA00004496"/>
    </source>
</evidence>
<evidence type="ECO:0000256" key="2">
    <source>
        <dbReference type="ARBA" id="ARBA00007663"/>
    </source>
</evidence>
<name>A0A1F8DLX2_9BACT</name>
<reference evidence="13 14" key="1">
    <citation type="journal article" date="2016" name="Nat. Commun.">
        <title>Thousands of microbial genomes shed light on interconnected biogeochemical processes in an aquifer system.</title>
        <authorList>
            <person name="Anantharaman K."/>
            <person name="Brown C.T."/>
            <person name="Hug L.A."/>
            <person name="Sharon I."/>
            <person name="Castelle C.J."/>
            <person name="Probst A.J."/>
            <person name="Thomas B.C."/>
            <person name="Singh A."/>
            <person name="Wilkins M.J."/>
            <person name="Karaoz U."/>
            <person name="Brodie E.L."/>
            <person name="Williams K.H."/>
            <person name="Hubbard S.S."/>
            <person name="Banfield J.F."/>
        </authorList>
    </citation>
    <scope>NUCLEOTIDE SEQUENCE [LARGE SCALE GENOMIC DNA]</scope>
</reference>
<proteinExistence type="inferred from homology"/>
<comment type="caution">
    <text evidence="13">The sequence shown here is derived from an EMBL/GenBank/DDBJ whole genome shotgun (WGS) entry which is preliminary data.</text>
</comment>
<dbReference type="AlphaFoldDB" id="A0A1F8DLX2"/>
<keyword evidence="7" id="KW-0548">Nucleotidyltransferase</keyword>
<dbReference type="EC" id="2.7.7.87" evidence="3"/>
<dbReference type="InterPro" id="IPR017945">
    <property type="entry name" value="DHBP_synth_RibB-like_a/b_dom"/>
</dbReference>
<evidence type="ECO:0000313" key="13">
    <source>
        <dbReference type="EMBL" id="OGM89422.1"/>
    </source>
</evidence>
<dbReference type="Pfam" id="PF01300">
    <property type="entry name" value="Sua5_yciO_yrdC"/>
    <property type="match status" value="1"/>
</dbReference>
<dbReference type="InterPro" id="IPR006070">
    <property type="entry name" value="Sua5-like_dom"/>
</dbReference>
<dbReference type="GO" id="GO:0005737">
    <property type="term" value="C:cytoplasm"/>
    <property type="evidence" value="ECO:0007669"/>
    <property type="project" value="UniProtKB-SubCell"/>
</dbReference>
<evidence type="ECO:0000256" key="3">
    <source>
        <dbReference type="ARBA" id="ARBA00012584"/>
    </source>
</evidence>
<evidence type="ECO:0000256" key="7">
    <source>
        <dbReference type="ARBA" id="ARBA00022695"/>
    </source>
</evidence>
<dbReference type="NCBIfam" id="TIGR00057">
    <property type="entry name" value="L-threonylcarbamoyladenylate synthase"/>
    <property type="match status" value="1"/>
</dbReference>
<dbReference type="PANTHER" id="PTHR17490">
    <property type="entry name" value="SUA5"/>
    <property type="match status" value="1"/>
</dbReference>
<dbReference type="EMBL" id="MGIO01000027">
    <property type="protein sequence ID" value="OGM89422.1"/>
    <property type="molecule type" value="Genomic_DNA"/>
</dbReference>
<sequence length="190" mass="20983">MISKKINKKIIQTLIGGGIGVLATDTLYGLVGSALSKKAVEKIYKVRRRAPKKPLIILINSLADLDLFNIKLDNAARRKLLRFWPGKVSVIFPCSVKKFHYLHRGTKTLAIRLPKKKSLVNLTKKIGPLVAPSANLEGEPPAKTIKEAKKYFGDKIDFYVDSGKVSGRPSTLIKIENGKIVVLRKGAVKI</sequence>